<dbReference type="GO" id="GO:0005886">
    <property type="term" value="C:plasma membrane"/>
    <property type="evidence" value="ECO:0007669"/>
    <property type="project" value="UniProtKB-SubCell"/>
</dbReference>
<dbReference type="Pfam" id="PF02080">
    <property type="entry name" value="TrkA_C"/>
    <property type="match status" value="1"/>
</dbReference>
<dbReference type="InterPro" id="IPR036721">
    <property type="entry name" value="RCK_C_sf"/>
</dbReference>
<accession>A0A6N7W4H2</accession>
<reference evidence="10 11" key="1">
    <citation type="submission" date="2019-08" db="EMBL/GenBank/DDBJ databases">
        <title>In-depth cultivation of the pig gut microbiome towards novel bacterial diversity and tailored functional studies.</title>
        <authorList>
            <person name="Wylensek D."/>
            <person name="Hitch T.C.A."/>
            <person name="Clavel T."/>
        </authorList>
    </citation>
    <scope>NUCLEOTIDE SEQUENCE [LARGE SCALE GENOMIC DNA]</scope>
    <source>
        <strain evidence="10 11">WB03_NA08</strain>
    </source>
</reference>
<sequence>MIAALAQYPLLTLFLVVALGAAVGAIRVGPVRFGAAGALFVGLVLSAVEPALSGDVTLIQQLGLALFVYTVGVAAGSSFLSGLRANASLLVTAVIVSALAVPLTAFLGWTFGIPAPLSTGLFTGALTAAPALDLASQVTGSPDAAVGYSFGYPIGVIVGIVFVSLTAGRHWAGKRDVPSLAGAGLRAVTVEISEEIDPHDVDAWARGHVRLSYVRRDGRTRVLAPGEPLRSHDEVVVVGEPPAVEEAARVLGAIKKEHLADDRSDVSFERVTISNPVIAGRTIAELGLPHRFAGLITRVRRGDLDLLAREDLPLQLGDHVAVVVPRERLSEVQDYLGDSQDRVAEVDALAFGLGLTLGLLVGLVSFPLPGGESFSLGFAGGPLVVGMLLGALRRTGPLVWVLPTAANLTIRQLGLLFFLAALGLGAGPAVAVVLTSDLGWRSALSSFLIVTISCTVFAIVGKMRGLSAQRTAGGIAGFLGQPAVLQAANAQIRDERIESAYAALFAASIIAKTLLVPLLWTISLSL</sequence>
<keyword evidence="11" id="KW-1185">Reference proteome</keyword>
<feature type="transmembrane region" description="Helical" evidence="8">
    <location>
        <begin position="33"/>
        <end position="52"/>
    </location>
</feature>
<feature type="transmembrane region" description="Helical" evidence="8">
    <location>
        <begin position="150"/>
        <end position="168"/>
    </location>
</feature>
<dbReference type="PANTHER" id="PTHR30445">
    <property type="entry name" value="K(+)_H(+) ANTIPORTER SUBUNIT KHTT"/>
    <property type="match status" value="1"/>
</dbReference>
<dbReference type="GO" id="GO:0008324">
    <property type="term" value="F:monoatomic cation transmembrane transporter activity"/>
    <property type="evidence" value="ECO:0007669"/>
    <property type="project" value="InterPro"/>
</dbReference>
<feature type="transmembrane region" description="Helical" evidence="8">
    <location>
        <begin position="348"/>
        <end position="368"/>
    </location>
</feature>
<evidence type="ECO:0000256" key="7">
    <source>
        <dbReference type="ARBA" id="ARBA00023136"/>
    </source>
</evidence>
<dbReference type="GO" id="GO:0006813">
    <property type="term" value="P:potassium ion transport"/>
    <property type="evidence" value="ECO:0007669"/>
    <property type="project" value="InterPro"/>
</dbReference>
<name>A0A6N7W4H2_9ACTO</name>
<feature type="transmembrane region" description="Helical" evidence="8">
    <location>
        <begin position="413"/>
        <end position="434"/>
    </location>
</feature>
<keyword evidence="6 8" id="KW-1133">Transmembrane helix</keyword>
<comment type="subcellular location">
    <subcellularLocation>
        <location evidence="1">Cell membrane</location>
        <topology evidence="1">Multi-pass membrane protein</topology>
    </subcellularLocation>
</comment>
<evidence type="ECO:0000313" key="11">
    <source>
        <dbReference type="Proteomes" id="UP000470875"/>
    </source>
</evidence>
<evidence type="ECO:0000256" key="5">
    <source>
        <dbReference type="ARBA" id="ARBA00022692"/>
    </source>
</evidence>
<feature type="transmembrane region" description="Helical" evidence="8">
    <location>
        <begin position="87"/>
        <end position="111"/>
    </location>
</feature>
<dbReference type="InterPro" id="IPR006037">
    <property type="entry name" value="RCK_C"/>
</dbReference>
<keyword evidence="3" id="KW-0813">Transport</keyword>
<feature type="transmembrane region" description="Helical" evidence="8">
    <location>
        <begin position="374"/>
        <end position="392"/>
    </location>
</feature>
<evidence type="ECO:0000256" key="3">
    <source>
        <dbReference type="ARBA" id="ARBA00022448"/>
    </source>
</evidence>
<evidence type="ECO:0000256" key="6">
    <source>
        <dbReference type="ARBA" id="ARBA00022989"/>
    </source>
</evidence>
<dbReference type="EMBL" id="VULO01000001">
    <property type="protein sequence ID" value="MSS83413.1"/>
    <property type="molecule type" value="Genomic_DNA"/>
</dbReference>
<dbReference type="RefSeq" id="WP_318656419.1">
    <property type="nucleotide sequence ID" value="NZ_VULO01000001.1"/>
</dbReference>
<evidence type="ECO:0000256" key="8">
    <source>
        <dbReference type="SAM" id="Phobius"/>
    </source>
</evidence>
<comment type="similarity">
    <text evidence="2">Belongs to the AAE transporter (TC 2.A.81) family.</text>
</comment>
<dbReference type="PROSITE" id="PS51202">
    <property type="entry name" value="RCK_C"/>
    <property type="match status" value="2"/>
</dbReference>
<gene>
    <name evidence="10" type="ORF">FYJ24_01265</name>
</gene>
<dbReference type="Proteomes" id="UP000470875">
    <property type="component" value="Unassembled WGS sequence"/>
</dbReference>
<protein>
    <submittedName>
        <fullName evidence="10">Transporter</fullName>
    </submittedName>
</protein>
<feature type="transmembrane region" description="Helical" evidence="8">
    <location>
        <begin position="500"/>
        <end position="520"/>
    </location>
</feature>
<dbReference type="InterPro" id="IPR006512">
    <property type="entry name" value="YidE_YbjL"/>
</dbReference>
<feature type="transmembrane region" description="Helical" evidence="8">
    <location>
        <begin position="6"/>
        <end position="26"/>
    </location>
</feature>
<dbReference type="InterPro" id="IPR050144">
    <property type="entry name" value="AAE_transporter"/>
</dbReference>
<dbReference type="AlphaFoldDB" id="A0A6N7W4H2"/>
<proteinExistence type="inferred from homology"/>
<keyword evidence="7 8" id="KW-0472">Membrane</keyword>
<keyword evidence="5 8" id="KW-0812">Transmembrane</keyword>
<evidence type="ECO:0000313" key="10">
    <source>
        <dbReference type="EMBL" id="MSS83413.1"/>
    </source>
</evidence>
<feature type="domain" description="RCK C-terminal" evidence="9">
    <location>
        <begin position="175"/>
        <end position="253"/>
    </location>
</feature>
<dbReference type="Gene3D" id="3.30.70.1450">
    <property type="entry name" value="Regulator of K+ conductance, C-terminal domain"/>
    <property type="match status" value="1"/>
</dbReference>
<keyword evidence="4" id="KW-1003">Cell membrane</keyword>
<evidence type="ECO:0000256" key="1">
    <source>
        <dbReference type="ARBA" id="ARBA00004651"/>
    </source>
</evidence>
<feature type="transmembrane region" description="Helical" evidence="8">
    <location>
        <begin position="58"/>
        <end position="80"/>
    </location>
</feature>
<evidence type="ECO:0000259" key="9">
    <source>
        <dbReference type="PROSITE" id="PS51202"/>
    </source>
</evidence>
<dbReference type="SUPFAM" id="SSF116726">
    <property type="entry name" value="TrkA C-terminal domain-like"/>
    <property type="match status" value="2"/>
</dbReference>
<feature type="domain" description="RCK C-terminal" evidence="9">
    <location>
        <begin position="254"/>
        <end position="338"/>
    </location>
</feature>
<feature type="transmembrane region" description="Helical" evidence="8">
    <location>
        <begin position="440"/>
        <end position="460"/>
    </location>
</feature>
<dbReference type="NCBIfam" id="TIGR01625">
    <property type="entry name" value="YidE_YbjL_dupl"/>
    <property type="match status" value="2"/>
</dbReference>
<dbReference type="Pfam" id="PF06826">
    <property type="entry name" value="Asp-Al_Ex"/>
    <property type="match status" value="2"/>
</dbReference>
<comment type="caution">
    <text evidence="10">The sequence shown here is derived from an EMBL/GenBank/DDBJ whole genome shotgun (WGS) entry which is preliminary data.</text>
</comment>
<evidence type="ECO:0000256" key="4">
    <source>
        <dbReference type="ARBA" id="ARBA00022475"/>
    </source>
</evidence>
<evidence type="ECO:0000256" key="2">
    <source>
        <dbReference type="ARBA" id="ARBA00009854"/>
    </source>
</evidence>
<dbReference type="PANTHER" id="PTHR30445:SF3">
    <property type="entry name" value="TRANSPORT PROTEIN YIDE-RELATED"/>
    <property type="match status" value="1"/>
</dbReference>
<organism evidence="10 11">
    <name type="scientific">Scrofimicrobium canadense</name>
    <dbReference type="NCBI Taxonomy" id="2652290"/>
    <lineage>
        <taxon>Bacteria</taxon>
        <taxon>Bacillati</taxon>
        <taxon>Actinomycetota</taxon>
        <taxon>Actinomycetes</taxon>
        <taxon>Actinomycetales</taxon>
        <taxon>Actinomycetaceae</taxon>
        <taxon>Scrofimicrobium</taxon>
    </lineage>
</organism>